<accession>A0AB39KRM0</accession>
<dbReference type="AlphaFoldDB" id="A0AB39KRM0"/>
<sequence>MSSPIYNPNRPDWADMSDYVLHFSRGSQGTEAYSNIMAILSWGRIEARNPFGVGRARAPAGANHNMVCLSEVPFGQLGRLAARRRSNFAVAFRKSFLIEQGGNPILYGYAAGPLAAPINRLMVQGQGDPTHPIWQIVPFIDAPGAGGSYFFEWEREWRKVGHLSFRPEDVAFLVIPEDSHDAARAFFLDAEEDQVGPNYRCPFIDAQWSRERVTQVLAQSASVPLP</sequence>
<name>A0AB39KRM0_9CAUL</name>
<evidence type="ECO:0000313" key="1">
    <source>
        <dbReference type="EMBL" id="XDO96207.1"/>
    </source>
</evidence>
<protein>
    <submittedName>
        <fullName evidence="1">Uncharacterized protein</fullName>
    </submittedName>
</protein>
<dbReference type="EMBL" id="CP158375">
    <property type="protein sequence ID" value="XDO96207.1"/>
    <property type="molecule type" value="Genomic_DNA"/>
</dbReference>
<gene>
    <name evidence="1" type="ORF">ABOZ73_15710</name>
</gene>
<organism evidence="1">
    <name type="scientific">Caulobacter sp. 73W</name>
    <dbReference type="NCBI Taxonomy" id="3161137"/>
    <lineage>
        <taxon>Bacteria</taxon>
        <taxon>Pseudomonadati</taxon>
        <taxon>Pseudomonadota</taxon>
        <taxon>Alphaproteobacteria</taxon>
        <taxon>Caulobacterales</taxon>
        <taxon>Caulobacteraceae</taxon>
        <taxon>Caulobacter</taxon>
    </lineage>
</organism>
<reference evidence="1" key="1">
    <citation type="submission" date="2024-06" db="EMBL/GenBank/DDBJ databases">
        <title>Caulobacter inopinatus, sp. nov.</title>
        <authorList>
            <person name="Donachie S.P."/>
        </authorList>
    </citation>
    <scope>NUCLEOTIDE SEQUENCE</scope>
    <source>
        <strain evidence="1">73W</strain>
    </source>
</reference>
<proteinExistence type="predicted"/>
<dbReference type="RefSeq" id="WP_369059061.1">
    <property type="nucleotide sequence ID" value="NZ_CP158375.1"/>
</dbReference>